<dbReference type="AlphaFoldDB" id="A0A517T786"/>
<feature type="domain" description="DUF1559" evidence="1">
    <location>
        <begin position="30"/>
        <end position="299"/>
    </location>
</feature>
<evidence type="ECO:0000259" key="1">
    <source>
        <dbReference type="Pfam" id="PF07596"/>
    </source>
</evidence>
<gene>
    <name evidence="2" type="ORF">V22_14660</name>
</gene>
<dbReference type="InterPro" id="IPR012902">
    <property type="entry name" value="N_methyl_site"/>
</dbReference>
<dbReference type="OrthoDB" id="280382at2"/>
<dbReference type="InterPro" id="IPR027558">
    <property type="entry name" value="Pre_pil_HX9DG_C"/>
</dbReference>
<proteinExistence type="predicted"/>
<organism evidence="2 3">
    <name type="scientific">Calycomorphotria hydatis</name>
    <dbReference type="NCBI Taxonomy" id="2528027"/>
    <lineage>
        <taxon>Bacteria</taxon>
        <taxon>Pseudomonadati</taxon>
        <taxon>Planctomycetota</taxon>
        <taxon>Planctomycetia</taxon>
        <taxon>Planctomycetales</taxon>
        <taxon>Planctomycetaceae</taxon>
        <taxon>Calycomorphotria</taxon>
    </lineage>
</organism>
<sequence>MRRKGFTLIELLVVIAIIAILIALLLPAVQQAREAARRSQCKNNLKQLGLAIHNYHDSYRMFPGAVYPQNAAGADWSWGTMILPFMEQAPLYKNMNVGGRDCGTFITAATANPDIDTLAIATYRCPSDPGPDQNTARQLNATDTPNSNYVGSNGVGQNVNTVDANGVFVFGRFETGGSSNKQNRIAIRDITDGTSNTIAMGERAWEYDDAAGKVQARAATLIGTQPIPASGGTSATDMADVAACALSAATTPNINASPLATFARASSGPAAGYSSLHVGGAQFALADGSVRLITENVDSATFVNLADRRDGNVVGEF</sequence>
<dbReference type="Pfam" id="PF07596">
    <property type="entry name" value="SBP_bac_10"/>
    <property type="match status" value="1"/>
</dbReference>
<evidence type="ECO:0000313" key="3">
    <source>
        <dbReference type="Proteomes" id="UP000319976"/>
    </source>
</evidence>
<evidence type="ECO:0000313" key="2">
    <source>
        <dbReference type="EMBL" id="QDT64235.1"/>
    </source>
</evidence>
<dbReference type="NCBIfam" id="TIGR04294">
    <property type="entry name" value="pre_pil_HX9DG"/>
    <property type="match status" value="1"/>
</dbReference>
<dbReference type="InterPro" id="IPR011453">
    <property type="entry name" value="DUF1559"/>
</dbReference>
<dbReference type="NCBIfam" id="TIGR02532">
    <property type="entry name" value="IV_pilin_GFxxxE"/>
    <property type="match status" value="1"/>
</dbReference>
<dbReference type="PROSITE" id="PS00409">
    <property type="entry name" value="PROKAR_NTER_METHYL"/>
    <property type="match status" value="1"/>
</dbReference>
<dbReference type="PANTHER" id="PTHR30093:SF2">
    <property type="entry name" value="TYPE II SECRETION SYSTEM PROTEIN H"/>
    <property type="match status" value="1"/>
</dbReference>
<dbReference type="RefSeq" id="WP_145261225.1">
    <property type="nucleotide sequence ID" value="NZ_CP036316.1"/>
</dbReference>
<dbReference type="Proteomes" id="UP000319976">
    <property type="component" value="Chromosome"/>
</dbReference>
<dbReference type="SUPFAM" id="SSF54523">
    <property type="entry name" value="Pili subunits"/>
    <property type="match status" value="1"/>
</dbReference>
<accession>A0A517T786</accession>
<dbReference type="Pfam" id="PF07963">
    <property type="entry name" value="N_methyl"/>
    <property type="match status" value="1"/>
</dbReference>
<dbReference type="Gene3D" id="3.30.700.10">
    <property type="entry name" value="Glycoprotein, Type 4 Pilin"/>
    <property type="match status" value="1"/>
</dbReference>
<dbReference type="KEGG" id="chya:V22_14660"/>
<dbReference type="InterPro" id="IPR045584">
    <property type="entry name" value="Pilin-like"/>
</dbReference>
<protein>
    <submittedName>
        <fullName evidence="2">Putative major pilin subunit</fullName>
    </submittedName>
</protein>
<reference evidence="2 3" key="1">
    <citation type="submission" date="2019-02" db="EMBL/GenBank/DDBJ databases">
        <title>Deep-cultivation of Planctomycetes and their phenomic and genomic characterization uncovers novel biology.</title>
        <authorList>
            <person name="Wiegand S."/>
            <person name="Jogler M."/>
            <person name="Boedeker C."/>
            <person name="Pinto D."/>
            <person name="Vollmers J."/>
            <person name="Rivas-Marin E."/>
            <person name="Kohn T."/>
            <person name="Peeters S.H."/>
            <person name="Heuer A."/>
            <person name="Rast P."/>
            <person name="Oberbeckmann S."/>
            <person name="Bunk B."/>
            <person name="Jeske O."/>
            <person name="Meyerdierks A."/>
            <person name="Storesund J.E."/>
            <person name="Kallscheuer N."/>
            <person name="Luecker S."/>
            <person name="Lage O.M."/>
            <person name="Pohl T."/>
            <person name="Merkel B.J."/>
            <person name="Hornburger P."/>
            <person name="Mueller R.-W."/>
            <person name="Bruemmer F."/>
            <person name="Labrenz M."/>
            <person name="Spormann A.M."/>
            <person name="Op den Camp H."/>
            <person name="Overmann J."/>
            <person name="Amann R."/>
            <person name="Jetten M.S.M."/>
            <person name="Mascher T."/>
            <person name="Medema M.H."/>
            <person name="Devos D.P."/>
            <person name="Kaster A.-K."/>
            <person name="Ovreas L."/>
            <person name="Rohde M."/>
            <person name="Galperin M.Y."/>
            <person name="Jogler C."/>
        </authorList>
    </citation>
    <scope>NUCLEOTIDE SEQUENCE [LARGE SCALE GENOMIC DNA]</scope>
    <source>
        <strain evidence="2 3">V22</strain>
    </source>
</reference>
<name>A0A517T786_9PLAN</name>
<dbReference type="PANTHER" id="PTHR30093">
    <property type="entry name" value="GENERAL SECRETION PATHWAY PROTEIN G"/>
    <property type="match status" value="1"/>
</dbReference>
<keyword evidence="3" id="KW-1185">Reference proteome</keyword>
<dbReference type="EMBL" id="CP036316">
    <property type="protein sequence ID" value="QDT64235.1"/>
    <property type="molecule type" value="Genomic_DNA"/>
</dbReference>